<dbReference type="AlphaFoldDB" id="A0A409WRG4"/>
<protein>
    <submittedName>
        <fullName evidence="3">Uncharacterized protein</fullName>
    </submittedName>
</protein>
<evidence type="ECO:0000313" key="3">
    <source>
        <dbReference type="EMBL" id="PPQ81098.1"/>
    </source>
</evidence>
<proteinExistence type="predicted"/>
<keyword evidence="2" id="KW-0472">Membrane</keyword>
<evidence type="ECO:0000256" key="1">
    <source>
        <dbReference type="SAM" id="MobiDB-lite"/>
    </source>
</evidence>
<evidence type="ECO:0000256" key="2">
    <source>
        <dbReference type="SAM" id="Phobius"/>
    </source>
</evidence>
<keyword evidence="2" id="KW-1133">Transmembrane helix</keyword>
<dbReference type="InParanoid" id="A0A409WRG4"/>
<keyword evidence="2" id="KW-0812">Transmembrane</keyword>
<feature type="region of interest" description="Disordered" evidence="1">
    <location>
        <begin position="520"/>
        <end position="546"/>
    </location>
</feature>
<accession>A0A409WRG4</accession>
<sequence>MPLYPRTLSHSEGGLSLRTLPNPAVNAALTAGLFSLQPAIRIYTPYDQVSSYALKRLGILVVAGGIIKVTLSNYSDIVILKTPLDHDPVASKGAGGFVVVGRGSGSASRYMKHDGVGVGFAVGEVLGNASGEYSRCDINNALFNISPGIRLGNFGPFLDISAGVMVHGVQDVTDTPLPGVLPRGLTRISRERSISLNFAEIVTQGKCLEGSAADVSTIQDVFAYGVVSLSLRELPSALSVTVFARPTSPFIYYRNNIIEVNTTLYSHGLFIGDNNLEASIQDSVILGTNTTPESHALFIGGGNNSSETSIQDSVIDLRISLVFLGLIALIGLSLRPRRVAVEPLVLPVLIRRHIPKGSIPRWFLLEEEKLNTREGLVHYLDDCTCDQYVEVWYNKKNMASVNKFVANGCQFLPAQSPKKSGAFGYLVMDLLLYIMESFEFLMASVWLAHKYMGQEYLLRTFMIVAVLVLPAGAVRYFRSKLYLRPFVKLKGRKRRWRGRMKTGVWESFETRPEGVHIPRVSVAGSGSLGRSSTGKRNGGVGNSSLN</sequence>
<dbReference type="Proteomes" id="UP000283269">
    <property type="component" value="Unassembled WGS sequence"/>
</dbReference>
<dbReference type="OrthoDB" id="10673946at2759"/>
<dbReference type="EMBL" id="NHYD01003284">
    <property type="protein sequence ID" value="PPQ81098.1"/>
    <property type="molecule type" value="Genomic_DNA"/>
</dbReference>
<comment type="caution">
    <text evidence="3">The sequence shown here is derived from an EMBL/GenBank/DDBJ whole genome shotgun (WGS) entry which is preliminary data.</text>
</comment>
<keyword evidence="4" id="KW-1185">Reference proteome</keyword>
<organism evidence="3 4">
    <name type="scientific">Psilocybe cyanescens</name>
    <dbReference type="NCBI Taxonomy" id="93625"/>
    <lineage>
        <taxon>Eukaryota</taxon>
        <taxon>Fungi</taxon>
        <taxon>Dikarya</taxon>
        <taxon>Basidiomycota</taxon>
        <taxon>Agaricomycotina</taxon>
        <taxon>Agaricomycetes</taxon>
        <taxon>Agaricomycetidae</taxon>
        <taxon>Agaricales</taxon>
        <taxon>Agaricineae</taxon>
        <taxon>Strophariaceae</taxon>
        <taxon>Psilocybe</taxon>
    </lineage>
</organism>
<feature type="compositionally biased region" description="Gly residues" evidence="1">
    <location>
        <begin position="536"/>
        <end position="546"/>
    </location>
</feature>
<feature type="transmembrane region" description="Helical" evidence="2">
    <location>
        <begin position="456"/>
        <end position="477"/>
    </location>
</feature>
<gene>
    <name evidence="3" type="ORF">CVT25_014560</name>
</gene>
<name>A0A409WRG4_PSICY</name>
<evidence type="ECO:0000313" key="4">
    <source>
        <dbReference type="Proteomes" id="UP000283269"/>
    </source>
</evidence>
<feature type="transmembrane region" description="Helical" evidence="2">
    <location>
        <begin position="422"/>
        <end position="444"/>
    </location>
</feature>
<reference evidence="3 4" key="1">
    <citation type="journal article" date="2018" name="Evol. Lett.">
        <title>Horizontal gene cluster transfer increased hallucinogenic mushroom diversity.</title>
        <authorList>
            <person name="Reynolds H.T."/>
            <person name="Vijayakumar V."/>
            <person name="Gluck-Thaler E."/>
            <person name="Korotkin H.B."/>
            <person name="Matheny P.B."/>
            <person name="Slot J.C."/>
        </authorList>
    </citation>
    <scope>NUCLEOTIDE SEQUENCE [LARGE SCALE GENOMIC DNA]</scope>
    <source>
        <strain evidence="3 4">2631</strain>
    </source>
</reference>